<gene>
    <name evidence="2" type="ORF">ACFPQB_06975</name>
</gene>
<keyword evidence="2" id="KW-0255">Endonuclease</keyword>
<dbReference type="InterPro" id="IPR052892">
    <property type="entry name" value="NA-targeting_endonuclease"/>
</dbReference>
<dbReference type="SMART" id="SM00507">
    <property type="entry name" value="HNHc"/>
    <property type="match status" value="1"/>
</dbReference>
<proteinExistence type="predicted"/>
<dbReference type="Proteomes" id="UP001596072">
    <property type="component" value="Unassembled WGS sequence"/>
</dbReference>
<dbReference type="PANTHER" id="PTHR33877:SF2">
    <property type="entry name" value="OS07G0170200 PROTEIN"/>
    <property type="match status" value="1"/>
</dbReference>
<evidence type="ECO:0000313" key="3">
    <source>
        <dbReference type="Proteomes" id="UP001596072"/>
    </source>
</evidence>
<dbReference type="InterPro" id="IPR029471">
    <property type="entry name" value="HNH_5"/>
</dbReference>
<name>A0ABW0ZE96_9ACTN</name>
<dbReference type="GO" id="GO:0004519">
    <property type="term" value="F:endonuclease activity"/>
    <property type="evidence" value="ECO:0007669"/>
    <property type="project" value="UniProtKB-KW"/>
</dbReference>
<comment type="caution">
    <text evidence="2">The sequence shown here is derived from an EMBL/GenBank/DDBJ whole genome shotgun (WGS) entry which is preliminary data.</text>
</comment>
<dbReference type="EMBL" id="JBHSNS010000002">
    <property type="protein sequence ID" value="MFC5728657.1"/>
    <property type="molecule type" value="Genomic_DNA"/>
</dbReference>
<feature type="domain" description="HNH nuclease" evidence="1">
    <location>
        <begin position="75"/>
        <end position="124"/>
    </location>
</feature>
<dbReference type="CDD" id="cd00085">
    <property type="entry name" value="HNHc"/>
    <property type="match status" value="1"/>
</dbReference>
<dbReference type="RefSeq" id="WP_240769686.1">
    <property type="nucleotide sequence ID" value="NZ_JBHSNS010000002.1"/>
</dbReference>
<reference evidence="3" key="1">
    <citation type="journal article" date="2019" name="Int. J. Syst. Evol. Microbiol.">
        <title>The Global Catalogue of Microorganisms (GCM) 10K type strain sequencing project: providing services to taxonomists for standard genome sequencing and annotation.</title>
        <authorList>
            <consortium name="The Broad Institute Genomics Platform"/>
            <consortium name="The Broad Institute Genome Sequencing Center for Infectious Disease"/>
            <person name="Wu L."/>
            <person name="Ma J."/>
        </authorList>
    </citation>
    <scope>NUCLEOTIDE SEQUENCE [LARGE SCALE GENOMIC DNA]</scope>
    <source>
        <strain evidence="3">YIM 94188</strain>
    </source>
</reference>
<dbReference type="InterPro" id="IPR003615">
    <property type="entry name" value="HNH_nuc"/>
</dbReference>
<sequence length="153" mass="17557">MTFTQVALLNASYEPLGTVTFQHAVRMLWREVATVEEAHQAPTGEVRMIGPHPWPKVIRLVRYVAAQWMHRPAGYTRRSVLLRDRHRCAYCDGRATTVDHIVPQSRGGSWSWLNTVAACERCNSRKGNRTPSEAGMHLRLRPYVPTRAQLIRR</sequence>
<dbReference type="PANTHER" id="PTHR33877">
    <property type="entry name" value="SLL1193 PROTEIN"/>
    <property type="match status" value="1"/>
</dbReference>
<keyword evidence="2" id="KW-0540">Nuclease</keyword>
<dbReference type="Gene3D" id="1.10.30.50">
    <property type="match status" value="1"/>
</dbReference>
<protein>
    <submittedName>
        <fullName evidence="2">HNH endonuclease</fullName>
    </submittedName>
</protein>
<evidence type="ECO:0000313" key="2">
    <source>
        <dbReference type="EMBL" id="MFC5728657.1"/>
    </source>
</evidence>
<evidence type="ECO:0000259" key="1">
    <source>
        <dbReference type="SMART" id="SM00507"/>
    </source>
</evidence>
<accession>A0ABW0ZE96</accession>
<organism evidence="2 3">
    <name type="scientific">Nocardioides vastitatis</name>
    <dbReference type="NCBI Taxonomy" id="2568655"/>
    <lineage>
        <taxon>Bacteria</taxon>
        <taxon>Bacillati</taxon>
        <taxon>Actinomycetota</taxon>
        <taxon>Actinomycetes</taxon>
        <taxon>Propionibacteriales</taxon>
        <taxon>Nocardioidaceae</taxon>
        <taxon>Nocardioides</taxon>
    </lineage>
</organism>
<dbReference type="Pfam" id="PF14279">
    <property type="entry name" value="HNH_5"/>
    <property type="match status" value="1"/>
</dbReference>
<keyword evidence="2" id="KW-0378">Hydrolase</keyword>
<keyword evidence="3" id="KW-1185">Reference proteome</keyword>